<dbReference type="Proteomes" id="UP001324993">
    <property type="component" value="Chromosome"/>
</dbReference>
<feature type="signal peptide" evidence="1">
    <location>
        <begin position="1"/>
        <end position="20"/>
    </location>
</feature>
<feature type="chain" id="PRO_5047392345" evidence="1">
    <location>
        <begin position="21"/>
        <end position="256"/>
    </location>
</feature>
<reference evidence="2 3" key="1">
    <citation type="submission" date="2023-11" db="EMBL/GenBank/DDBJ databases">
        <title>Coraliomargarita sp. nov., isolated from marine algae.</title>
        <authorList>
            <person name="Lee J.K."/>
            <person name="Baek J.H."/>
            <person name="Kim J.M."/>
            <person name="Choi D.G."/>
            <person name="Jeon C.O."/>
        </authorList>
    </citation>
    <scope>NUCLEOTIDE SEQUENCE [LARGE SCALE GENOMIC DNA]</scope>
    <source>
        <strain evidence="2 3">J2-16</strain>
    </source>
</reference>
<proteinExistence type="predicted"/>
<keyword evidence="1" id="KW-0732">Signal</keyword>
<name>A0ABZ0RNB8_9BACT</name>
<organism evidence="2 3">
    <name type="scientific">Coraliomargarita algicola</name>
    <dbReference type="NCBI Taxonomy" id="3092156"/>
    <lineage>
        <taxon>Bacteria</taxon>
        <taxon>Pseudomonadati</taxon>
        <taxon>Verrucomicrobiota</taxon>
        <taxon>Opitutia</taxon>
        <taxon>Puniceicoccales</taxon>
        <taxon>Coraliomargaritaceae</taxon>
        <taxon>Coraliomargarita</taxon>
    </lineage>
</organism>
<sequence length="256" mass="26739">MKTTLITLTASLLLATAAQASTLIYSDTFDNDGLATNTGTGGGLVNNSIAGTKSWADDGNLQFVIGTGSQYQQRAMAYSENGFQSDDGFELSVSYFYTSDGGDSQISFGLVSDDTNLSTYAGFSPYTEDTSVYSFGVNTENKSLVFTNASSASILDTDTGTLMDAGVGAFTVDMSITADGSGGADWSWSIGGVDQGSGNIAAFDFSKTFHFVAYGQDDQGNKGINSVSISAIPEPSSYALLAGILGLSYVMVRRRN</sequence>
<protein>
    <submittedName>
        <fullName evidence="2">PEP-CTERM sorting domain-containing protein</fullName>
    </submittedName>
</protein>
<dbReference type="RefSeq" id="WP_319833271.1">
    <property type="nucleotide sequence ID" value="NZ_CP138858.1"/>
</dbReference>
<evidence type="ECO:0000256" key="1">
    <source>
        <dbReference type="SAM" id="SignalP"/>
    </source>
</evidence>
<keyword evidence="3" id="KW-1185">Reference proteome</keyword>
<dbReference type="InterPro" id="IPR013424">
    <property type="entry name" value="Ice-binding_C"/>
</dbReference>
<dbReference type="NCBIfam" id="TIGR02595">
    <property type="entry name" value="PEP_CTERM"/>
    <property type="match status" value="1"/>
</dbReference>
<accession>A0ABZ0RNB8</accession>
<dbReference type="EMBL" id="CP138858">
    <property type="protein sequence ID" value="WPJ96412.1"/>
    <property type="molecule type" value="Genomic_DNA"/>
</dbReference>
<gene>
    <name evidence="2" type="ORF">SH580_01685</name>
</gene>
<evidence type="ECO:0000313" key="2">
    <source>
        <dbReference type="EMBL" id="WPJ96412.1"/>
    </source>
</evidence>
<evidence type="ECO:0000313" key="3">
    <source>
        <dbReference type="Proteomes" id="UP001324993"/>
    </source>
</evidence>